<evidence type="ECO:0000313" key="1">
    <source>
        <dbReference type="EMBL" id="KAJ8666555.1"/>
    </source>
</evidence>
<accession>A0ACC2NA77</accession>
<name>A0ACC2NA77_9HYME</name>
<gene>
    <name evidence="1" type="ORF">QAD02_008217</name>
</gene>
<organism evidence="1 2">
    <name type="scientific">Eretmocerus hayati</name>
    <dbReference type="NCBI Taxonomy" id="131215"/>
    <lineage>
        <taxon>Eukaryota</taxon>
        <taxon>Metazoa</taxon>
        <taxon>Ecdysozoa</taxon>
        <taxon>Arthropoda</taxon>
        <taxon>Hexapoda</taxon>
        <taxon>Insecta</taxon>
        <taxon>Pterygota</taxon>
        <taxon>Neoptera</taxon>
        <taxon>Endopterygota</taxon>
        <taxon>Hymenoptera</taxon>
        <taxon>Apocrita</taxon>
        <taxon>Proctotrupomorpha</taxon>
        <taxon>Chalcidoidea</taxon>
        <taxon>Aphelinidae</taxon>
        <taxon>Aphelininae</taxon>
        <taxon>Eretmocerus</taxon>
    </lineage>
</organism>
<dbReference type="EMBL" id="CM056744">
    <property type="protein sequence ID" value="KAJ8666555.1"/>
    <property type="molecule type" value="Genomic_DNA"/>
</dbReference>
<protein>
    <submittedName>
        <fullName evidence="1">Uncharacterized protein</fullName>
    </submittedName>
</protein>
<dbReference type="Proteomes" id="UP001239111">
    <property type="component" value="Chromosome 4"/>
</dbReference>
<reference evidence="1" key="1">
    <citation type="submission" date="2023-04" db="EMBL/GenBank/DDBJ databases">
        <title>A chromosome-level genome assembly of the parasitoid wasp Eretmocerus hayati.</title>
        <authorList>
            <person name="Zhong Y."/>
            <person name="Liu S."/>
            <person name="Liu Y."/>
        </authorList>
    </citation>
    <scope>NUCLEOTIDE SEQUENCE</scope>
    <source>
        <strain evidence="1">ZJU_SS_LIU_2023</strain>
    </source>
</reference>
<evidence type="ECO:0000313" key="2">
    <source>
        <dbReference type="Proteomes" id="UP001239111"/>
    </source>
</evidence>
<comment type="caution">
    <text evidence="1">The sequence shown here is derived from an EMBL/GenBank/DDBJ whole genome shotgun (WGS) entry which is preliminary data.</text>
</comment>
<keyword evidence="2" id="KW-1185">Reference proteome</keyword>
<sequence>MVERPSRERRRRARPEPVGAEAPTQHCSPAATSLAVLTEEAEPTLDSGLDPVADSARAQWELQEWLEPRGAPTRPIPRPIPPTTRGRAAEVAAPDEFRKPALIIAPPNLPASERHELETAVELQLRDNWDPERGWQGYLDQRDEVARVLRPDHPVQYPQPYRGKRTRTTSDWTPEVALQIRRERVLARDHRRAMERQYERLSVRPREPEHPRHQEQQQRRQEEPMLHHDDSSKRRQRNPNRRMILEDHVDYQAPAERDYSPPPGPATLARALSVPADPLQEEIHRLAEEAARVARLEDQSPTATATSPTPERQNPAPERDVTPTSRPGPVRRGTRFQWLEPLPLDEDDPPPQTCFPCWKRGHRSAFCPAPKPWFHCFNCGRRRVAAHN</sequence>
<proteinExistence type="predicted"/>